<feature type="compositionally biased region" description="Basic and acidic residues" evidence="1">
    <location>
        <begin position="72"/>
        <end position="85"/>
    </location>
</feature>
<evidence type="ECO:0000256" key="1">
    <source>
        <dbReference type="SAM" id="MobiDB-lite"/>
    </source>
</evidence>
<feature type="compositionally biased region" description="Polar residues" evidence="1">
    <location>
        <begin position="20"/>
        <end position="30"/>
    </location>
</feature>
<feature type="region of interest" description="Disordered" evidence="1">
    <location>
        <begin position="1"/>
        <end position="42"/>
    </location>
</feature>
<protein>
    <submittedName>
        <fullName evidence="2">Uncharacterized protein</fullName>
    </submittedName>
</protein>
<gene>
    <name evidence="2" type="ORF">PAC_05283</name>
</gene>
<dbReference type="AlphaFoldDB" id="A0A1L7WRJ6"/>
<keyword evidence="3" id="KW-1185">Reference proteome</keyword>
<reference evidence="2 3" key="1">
    <citation type="submission" date="2016-03" db="EMBL/GenBank/DDBJ databases">
        <authorList>
            <person name="Ploux O."/>
        </authorList>
    </citation>
    <scope>NUCLEOTIDE SEQUENCE [LARGE SCALE GENOMIC DNA]</scope>
    <source>
        <strain evidence="2 3">UAMH 11012</strain>
    </source>
</reference>
<organism evidence="2 3">
    <name type="scientific">Phialocephala subalpina</name>
    <dbReference type="NCBI Taxonomy" id="576137"/>
    <lineage>
        <taxon>Eukaryota</taxon>
        <taxon>Fungi</taxon>
        <taxon>Dikarya</taxon>
        <taxon>Ascomycota</taxon>
        <taxon>Pezizomycotina</taxon>
        <taxon>Leotiomycetes</taxon>
        <taxon>Helotiales</taxon>
        <taxon>Mollisiaceae</taxon>
        <taxon>Phialocephala</taxon>
        <taxon>Phialocephala fortinii species complex</taxon>
    </lineage>
</organism>
<sequence>MASTPKRPLVKGPLQPPQPQLNSKSYTQKPASKEEVFTTSGKEKSISVVEFNSRAVEQPFLDPSIMQKRIEAEKQWKAEQEKSSKAEGNSQGR</sequence>
<accession>A0A1L7WRJ6</accession>
<feature type="compositionally biased region" description="Basic and acidic residues" evidence="1">
    <location>
        <begin position="31"/>
        <end position="42"/>
    </location>
</feature>
<proteinExistence type="predicted"/>
<evidence type="ECO:0000313" key="3">
    <source>
        <dbReference type="Proteomes" id="UP000184330"/>
    </source>
</evidence>
<evidence type="ECO:0000313" key="2">
    <source>
        <dbReference type="EMBL" id="CZR55396.1"/>
    </source>
</evidence>
<name>A0A1L7WRJ6_9HELO</name>
<feature type="region of interest" description="Disordered" evidence="1">
    <location>
        <begin position="72"/>
        <end position="93"/>
    </location>
</feature>
<dbReference type="OrthoDB" id="3513895at2759"/>
<dbReference type="Proteomes" id="UP000184330">
    <property type="component" value="Unassembled WGS sequence"/>
</dbReference>
<dbReference type="EMBL" id="FJOG01000006">
    <property type="protein sequence ID" value="CZR55396.1"/>
    <property type="molecule type" value="Genomic_DNA"/>
</dbReference>